<dbReference type="PROSITE" id="PS50883">
    <property type="entry name" value="EAL"/>
    <property type="match status" value="1"/>
</dbReference>
<feature type="domain" description="EAL" evidence="1">
    <location>
        <begin position="1"/>
        <end position="166"/>
    </location>
</feature>
<accession>A0A242N6N1</accession>
<protein>
    <submittedName>
        <fullName evidence="2">Diguanylate cyclase/phosphodiesterase (GGDEF &amp; EAL protein) with PAS/PAC sensor(S)</fullName>
    </submittedName>
</protein>
<evidence type="ECO:0000259" key="1">
    <source>
        <dbReference type="PROSITE" id="PS50883"/>
    </source>
</evidence>
<proteinExistence type="predicted"/>
<dbReference type="InterPro" id="IPR050706">
    <property type="entry name" value="Cyclic-di-GMP_PDE-like"/>
</dbReference>
<dbReference type="EMBL" id="NBTY01000030">
    <property type="protein sequence ID" value="OTP79278.1"/>
    <property type="molecule type" value="Genomic_DNA"/>
</dbReference>
<comment type="caution">
    <text evidence="2">The sequence shown here is derived from an EMBL/GenBank/DDBJ whole genome shotgun (WGS) entry which is preliminary data.</text>
</comment>
<dbReference type="Proteomes" id="UP000194546">
    <property type="component" value="Unassembled WGS sequence"/>
</dbReference>
<evidence type="ECO:0000313" key="2">
    <source>
        <dbReference type="EMBL" id="OTP79278.1"/>
    </source>
</evidence>
<name>A0A242N6N1_CABSO</name>
<dbReference type="PANTHER" id="PTHR33121">
    <property type="entry name" value="CYCLIC DI-GMP PHOSPHODIESTERASE PDEF"/>
    <property type="match status" value="1"/>
</dbReference>
<sequence length="177" mass="19670">MTVSVNVSARQFLQKELVSRVAHALSESGLDPQYLELELTESVIMQDLDGAIATMRQLQEMGVRLSIDDFGTGYSSLSALKHFPIVRLKIDQSFVRELPGKDDDRAIAMAVISLGRQLNLKVIAEGVETETQLAFLRDNACNEIQGYHYSRPLKSHDLEQLLSQPFVWPVAAAALVN</sequence>
<gene>
    <name evidence="2" type="ORF">PAMC26510_05960</name>
</gene>
<dbReference type="InterPro" id="IPR001633">
    <property type="entry name" value="EAL_dom"/>
</dbReference>
<dbReference type="CDD" id="cd01948">
    <property type="entry name" value="EAL"/>
    <property type="match status" value="1"/>
</dbReference>
<dbReference type="PANTHER" id="PTHR33121:SF70">
    <property type="entry name" value="SIGNALING PROTEIN YKOW"/>
    <property type="match status" value="1"/>
</dbReference>
<dbReference type="Gene3D" id="3.20.20.450">
    <property type="entry name" value="EAL domain"/>
    <property type="match status" value="1"/>
</dbReference>
<dbReference type="SMART" id="SM00052">
    <property type="entry name" value="EAL"/>
    <property type="match status" value="1"/>
</dbReference>
<evidence type="ECO:0000313" key="3">
    <source>
        <dbReference type="Proteomes" id="UP000194546"/>
    </source>
</evidence>
<dbReference type="SUPFAM" id="SSF141868">
    <property type="entry name" value="EAL domain-like"/>
    <property type="match status" value="1"/>
</dbReference>
<dbReference type="GO" id="GO:0071111">
    <property type="term" value="F:cyclic-guanylate-specific phosphodiesterase activity"/>
    <property type="evidence" value="ECO:0007669"/>
    <property type="project" value="InterPro"/>
</dbReference>
<dbReference type="InterPro" id="IPR035919">
    <property type="entry name" value="EAL_sf"/>
</dbReference>
<organism evidence="2 3">
    <name type="scientific">Caballeronia sordidicola</name>
    <name type="common">Burkholderia sordidicola</name>
    <dbReference type="NCBI Taxonomy" id="196367"/>
    <lineage>
        <taxon>Bacteria</taxon>
        <taxon>Pseudomonadati</taxon>
        <taxon>Pseudomonadota</taxon>
        <taxon>Betaproteobacteria</taxon>
        <taxon>Burkholderiales</taxon>
        <taxon>Burkholderiaceae</taxon>
        <taxon>Caballeronia</taxon>
    </lineage>
</organism>
<dbReference type="Pfam" id="PF00563">
    <property type="entry name" value="EAL"/>
    <property type="match status" value="1"/>
</dbReference>
<reference evidence="2 3" key="1">
    <citation type="submission" date="2017-03" db="EMBL/GenBank/DDBJ databases">
        <title>Genome analysis of strain PAMC 26510.</title>
        <authorList>
            <person name="Oh H.-M."/>
            <person name="Yang J.-A."/>
        </authorList>
    </citation>
    <scope>NUCLEOTIDE SEQUENCE [LARGE SCALE GENOMIC DNA]</scope>
    <source>
        <strain evidence="2 3">PAMC 26510</strain>
    </source>
</reference>
<dbReference type="AlphaFoldDB" id="A0A242N6N1"/>